<feature type="transmembrane region" description="Helical" evidence="5">
    <location>
        <begin position="322"/>
        <end position="342"/>
    </location>
</feature>
<reference evidence="6 7" key="1">
    <citation type="submission" date="2017-11" db="EMBL/GenBank/DDBJ databases">
        <title>Genomic Encyclopedia of Type Strains, Phase III (KMG-III): the genomes of soil and plant-associated and newly described type strains.</title>
        <authorList>
            <person name="Whitman W."/>
        </authorList>
    </citation>
    <scope>NUCLEOTIDE SEQUENCE [LARGE SCALE GENOMIC DNA]</scope>
    <source>
        <strain evidence="6 7">CGMCC 1.12274</strain>
    </source>
</reference>
<feature type="transmembrane region" description="Helical" evidence="5">
    <location>
        <begin position="117"/>
        <end position="135"/>
    </location>
</feature>
<dbReference type="GO" id="GO:1905039">
    <property type="term" value="P:carboxylic acid transmembrane transport"/>
    <property type="evidence" value="ECO:0007669"/>
    <property type="project" value="UniProtKB-ARBA"/>
</dbReference>
<feature type="transmembrane region" description="Helical" evidence="5">
    <location>
        <begin position="382"/>
        <end position="401"/>
    </location>
</feature>
<feature type="transmembrane region" description="Helical" evidence="5">
    <location>
        <begin position="444"/>
        <end position="464"/>
    </location>
</feature>
<keyword evidence="7" id="KW-1185">Reference proteome</keyword>
<accession>A0A2N0HJG4</accession>
<feature type="transmembrane region" description="Helical" evidence="5">
    <location>
        <begin position="407"/>
        <end position="432"/>
    </location>
</feature>
<protein>
    <submittedName>
        <fullName evidence="6">Sodium-dependent dicarboxylate transporter 2/3/5</fullName>
    </submittedName>
</protein>
<gene>
    <name evidence="6" type="ORF">B0I00_1305</name>
</gene>
<evidence type="ECO:0000256" key="3">
    <source>
        <dbReference type="ARBA" id="ARBA00022989"/>
    </source>
</evidence>
<proteinExistence type="predicted"/>
<evidence type="ECO:0000256" key="5">
    <source>
        <dbReference type="SAM" id="Phobius"/>
    </source>
</evidence>
<dbReference type="Pfam" id="PF00939">
    <property type="entry name" value="Na_sulph_symp"/>
    <property type="match status" value="1"/>
</dbReference>
<feature type="transmembrane region" description="Helical" evidence="5">
    <location>
        <begin position="54"/>
        <end position="72"/>
    </location>
</feature>
<dbReference type="InterPro" id="IPR001898">
    <property type="entry name" value="SLC13A/DASS"/>
</dbReference>
<dbReference type="NCBIfam" id="TIGR00785">
    <property type="entry name" value="dass"/>
    <property type="match status" value="1"/>
</dbReference>
<comment type="caution">
    <text evidence="6">The sequence shown here is derived from an EMBL/GenBank/DDBJ whole genome shotgun (WGS) entry which is preliminary data.</text>
</comment>
<keyword evidence="4 5" id="KW-0472">Membrane</keyword>
<sequence length="467" mass="48169">MTAKRICFWLGPLGFALTVLTAAPAGMPVAAWPTAGLVWWMAAWWMSEAMPLSATALLPFIILPLLGVSDAAKTAASYYSPTMFLFLGGAFLALAIERTGLHRRLALAILARAGHSSWQLLLAVMTATALISMFISNTSTALIMMPMALAMLASGGVKAGDTEGVAGALPMGIAFAATLGGFGTIVGTPTNAIAVALLKESLGVEISFLEWSAYGVPVVLLSVPLAAFIIGKVQRLSQDSFDPAAARASIHLPQGWTVPEKRLLPVFVLTVIAWVSMPLIKPLVPPGGIDDGTIAAIAGLTLFFIPDGTGRPLLNWDEANRAPWAVILMFGGGLALAMGMSASGLADWLGEMLLPLRAVPLPVVALVLVAFVVIVTEFASNIAAASGIMPVVGALVAALGADPMLLALPAALAASWGFMLPAGTGPNALAWATGHIALPRVIKAGLALDLAGVFLMVGVVWTVTALV</sequence>
<organism evidence="6 7">
    <name type="scientific">Novosphingobium kunmingense</name>
    <dbReference type="NCBI Taxonomy" id="1211806"/>
    <lineage>
        <taxon>Bacteria</taxon>
        <taxon>Pseudomonadati</taxon>
        <taxon>Pseudomonadota</taxon>
        <taxon>Alphaproteobacteria</taxon>
        <taxon>Sphingomonadales</taxon>
        <taxon>Sphingomonadaceae</taxon>
        <taxon>Novosphingobium</taxon>
    </lineage>
</organism>
<feature type="transmembrane region" description="Helical" evidence="5">
    <location>
        <begin position="292"/>
        <end position="310"/>
    </location>
</feature>
<evidence type="ECO:0000256" key="2">
    <source>
        <dbReference type="ARBA" id="ARBA00022692"/>
    </source>
</evidence>
<dbReference type="GO" id="GO:0005886">
    <property type="term" value="C:plasma membrane"/>
    <property type="evidence" value="ECO:0007669"/>
    <property type="project" value="TreeGrafter"/>
</dbReference>
<evidence type="ECO:0000313" key="6">
    <source>
        <dbReference type="EMBL" id="PKB19077.1"/>
    </source>
</evidence>
<keyword evidence="3 5" id="KW-1133">Transmembrane helix</keyword>
<dbReference type="PANTHER" id="PTHR10283">
    <property type="entry name" value="SOLUTE CARRIER FAMILY 13 MEMBER"/>
    <property type="match status" value="1"/>
</dbReference>
<comment type="subcellular location">
    <subcellularLocation>
        <location evidence="1">Membrane</location>
        <topology evidence="1">Multi-pass membrane protein</topology>
    </subcellularLocation>
</comment>
<evidence type="ECO:0000256" key="1">
    <source>
        <dbReference type="ARBA" id="ARBA00004141"/>
    </source>
</evidence>
<keyword evidence="2 5" id="KW-0812">Transmembrane</keyword>
<dbReference type="EMBL" id="PHUF01000003">
    <property type="protein sequence ID" value="PKB19077.1"/>
    <property type="molecule type" value="Genomic_DNA"/>
</dbReference>
<feature type="transmembrane region" description="Helical" evidence="5">
    <location>
        <begin position="263"/>
        <end position="280"/>
    </location>
</feature>
<feature type="transmembrane region" description="Helical" evidence="5">
    <location>
        <begin position="172"/>
        <end position="199"/>
    </location>
</feature>
<name>A0A2N0HJG4_9SPHN</name>
<dbReference type="PANTHER" id="PTHR10283:SF82">
    <property type="entry name" value="SOLUTE CARRIER FAMILY 13 MEMBER 2"/>
    <property type="match status" value="1"/>
</dbReference>
<dbReference type="OrthoDB" id="9766267at2"/>
<dbReference type="AlphaFoldDB" id="A0A2N0HJG4"/>
<feature type="transmembrane region" description="Helical" evidence="5">
    <location>
        <begin position="211"/>
        <end position="230"/>
    </location>
</feature>
<evidence type="ECO:0000313" key="7">
    <source>
        <dbReference type="Proteomes" id="UP000232587"/>
    </source>
</evidence>
<dbReference type="GO" id="GO:0008514">
    <property type="term" value="F:organic anion transmembrane transporter activity"/>
    <property type="evidence" value="ECO:0007669"/>
    <property type="project" value="UniProtKB-ARBA"/>
</dbReference>
<dbReference type="RefSeq" id="WP_100866596.1">
    <property type="nucleotide sequence ID" value="NZ_PHUF01000003.1"/>
</dbReference>
<dbReference type="Proteomes" id="UP000232587">
    <property type="component" value="Unassembled WGS sequence"/>
</dbReference>
<feature type="transmembrane region" description="Helical" evidence="5">
    <location>
        <begin position="354"/>
        <end position="375"/>
    </location>
</feature>
<feature type="transmembrane region" description="Helical" evidence="5">
    <location>
        <begin position="78"/>
        <end position="96"/>
    </location>
</feature>
<evidence type="ECO:0000256" key="4">
    <source>
        <dbReference type="ARBA" id="ARBA00023136"/>
    </source>
</evidence>